<evidence type="ECO:0000256" key="1">
    <source>
        <dbReference type="SAM" id="MobiDB-lite"/>
    </source>
</evidence>
<protein>
    <submittedName>
        <fullName evidence="2">Uncharacterized protein</fullName>
    </submittedName>
</protein>
<evidence type="ECO:0000313" key="3">
    <source>
        <dbReference type="Proteomes" id="UP000319801"/>
    </source>
</evidence>
<name>A0A556V2D0_BAGYA</name>
<comment type="caution">
    <text evidence="2">The sequence shown here is derived from an EMBL/GenBank/DDBJ whole genome shotgun (WGS) entry which is preliminary data.</text>
</comment>
<accession>A0A556V2D0</accession>
<dbReference type="EMBL" id="VCAZ01000100">
    <property type="protein sequence ID" value="TSS23712.1"/>
    <property type="molecule type" value="Genomic_DNA"/>
</dbReference>
<sequence length="91" mass="10318">MPPQSTGPHYASAFLQEPVASCLTSGAVEEEEEEEEENGVAEEEKVEGTTSYHKYDFFKISIFVVEDSNKHLQIYRAGCQIIGKHDRQQRL</sequence>
<dbReference type="Proteomes" id="UP000319801">
    <property type="component" value="Unassembled WGS sequence"/>
</dbReference>
<proteinExistence type="predicted"/>
<dbReference type="AlphaFoldDB" id="A0A556V2D0"/>
<keyword evidence="3" id="KW-1185">Reference proteome</keyword>
<gene>
    <name evidence="2" type="ORF">Baya_12228</name>
</gene>
<reference evidence="2 3" key="1">
    <citation type="journal article" date="2019" name="Genome Biol. Evol.">
        <title>Whole-Genome Sequencing of the Giant Devil Catfish, Bagarius yarrelli.</title>
        <authorList>
            <person name="Jiang W."/>
            <person name="Lv Y."/>
            <person name="Cheng L."/>
            <person name="Yang K."/>
            <person name="Chao B."/>
            <person name="Wang X."/>
            <person name="Li Y."/>
            <person name="Pan X."/>
            <person name="You X."/>
            <person name="Zhang Y."/>
            <person name="Yang J."/>
            <person name="Li J."/>
            <person name="Zhang X."/>
            <person name="Liu S."/>
            <person name="Sun C."/>
            <person name="Yang J."/>
            <person name="Shi Q."/>
        </authorList>
    </citation>
    <scope>NUCLEOTIDE SEQUENCE [LARGE SCALE GENOMIC DNA]</scope>
    <source>
        <strain evidence="2">JWS20170419001</strain>
        <tissue evidence="2">Muscle</tissue>
    </source>
</reference>
<evidence type="ECO:0000313" key="2">
    <source>
        <dbReference type="EMBL" id="TSS23712.1"/>
    </source>
</evidence>
<feature type="region of interest" description="Disordered" evidence="1">
    <location>
        <begin position="23"/>
        <end position="48"/>
    </location>
</feature>
<feature type="compositionally biased region" description="Acidic residues" evidence="1">
    <location>
        <begin position="28"/>
        <end position="41"/>
    </location>
</feature>
<organism evidence="2 3">
    <name type="scientific">Bagarius yarrelli</name>
    <name type="common">Goonch</name>
    <name type="synonym">Bagrus yarrelli</name>
    <dbReference type="NCBI Taxonomy" id="175774"/>
    <lineage>
        <taxon>Eukaryota</taxon>
        <taxon>Metazoa</taxon>
        <taxon>Chordata</taxon>
        <taxon>Craniata</taxon>
        <taxon>Vertebrata</taxon>
        <taxon>Euteleostomi</taxon>
        <taxon>Actinopterygii</taxon>
        <taxon>Neopterygii</taxon>
        <taxon>Teleostei</taxon>
        <taxon>Ostariophysi</taxon>
        <taxon>Siluriformes</taxon>
        <taxon>Sisoridae</taxon>
        <taxon>Sisorinae</taxon>
        <taxon>Bagarius</taxon>
    </lineage>
</organism>